<evidence type="ECO:0000313" key="3">
    <source>
        <dbReference type="EMBL" id="ALG80942.1"/>
    </source>
</evidence>
<evidence type="ECO:0000313" key="5">
    <source>
        <dbReference type="Proteomes" id="UP000069906"/>
    </source>
</evidence>
<evidence type="ECO:0000256" key="1">
    <source>
        <dbReference type="SAM" id="MobiDB-lite"/>
    </source>
</evidence>
<feature type="compositionally biased region" description="Basic residues" evidence="1">
    <location>
        <begin position="43"/>
        <end position="56"/>
    </location>
</feature>
<evidence type="ECO:0000313" key="2">
    <source>
        <dbReference type="EMBL" id="AKH96540.1"/>
    </source>
</evidence>
<reference evidence="2 5" key="1">
    <citation type="journal article" date="2015" name="ISME J.">
        <title>Elemental sulfur and acetate can support life of a novel strictly anaerobic haloarchaeon.</title>
        <authorList>
            <person name="Sorokin D.Y."/>
            <person name="Kublanov I.V."/>
            <person name="Gavrilov S.N."/>
            <person name="Rojo D."/>
            <person name="Roman P."/>
            <person name="Golyshin P.N."/>
            <person name="Slepak V.Z."/>
            <person name="Smedile F."/>
            <person name="Ferrer M."/>
            <person name="Messina E."/>
            <person name="La Cono V."/>
            <person name="Yakimov M.M."/>
        </authorList>
    </citation>
    <scope>NUCLEOTIDE SEQUENCE [LARGE SCALE GENOMIC DNA]</scope>
    <source>
        <strain evidence="2 5">HSR2</strain>
    </source>
</reference>
<dbReference type="AlphaFoldDB" id="A0A0F7P8J2"/>
<evidence type="ECO:0000313" key="4">
    <source>
        <dbReference type="Proteomes" id="UP000060390"/>
    </source>
</evidence>
<keyword evidence="5" id="KW-1185">Reference proteome</keyword>
<sequence>MSHRAKAVRDRRMDPRCDGRGGRARIRWSRGDPTDSGPPSGRNRTHPHNCIRRSRRSTTNAC</sequence>
<dbReference type="KEGG" id="hsf:HLASA_0026"/>
<reference evidence="4" key="2">
    <citation type="submission" date="2015-05" db="EMBL/GenBank/DDBJ databases">
        <title>Complete genome sequence of Halanaeroarchaeum sulfurireducens type strain M27-SA2, a sulfate-reducer haloarchaeon from marine anoxic lake Medee.</title>
        <authorList>
            <person name="Messina E."/>
            <person name="Kublanov I.V."/>
            <person name="Toshchakov S."/>
            <person name="Arcadi E."/>
            <person name="La Spada G."/>
            <person name="La Cono V."/>
            <person name="Yakimov M.M."/>
        </authorList>
    </citation>
    <scope>NUCLEOTIDE SEQUENCE [LARGE SCALE GENOMIC DNA]</scope>
    <source>
        <strain evidence="4">M27-SA2</strain>
    </source>
</reference>
<dbReference type="Proteomes" id="UP000069906">
    <property type="component" value="Chromosome"/>
</dbReference>
<name>A0A0F7P8J2_9EURY</name>
<accession>A0A0F7P8J2</accession>
<feature type="compositionally biased region" description="Basic and acidic residues" evidence="1">
    <location>
        <begin position="7"/>
        <end position="21"/>
    </location>
</feature>
<dbReference type="Proteomes" id="UP000060390">
    <property type="component" value="Chromosome"/>
</dbReference>
<dbReference type="KEGG" id="hsu:HLASF_0026"/>
<reference evidence="3 4" key="3">
    <citation type="journal article" date="2016" name="Stand. Genomic Sci.">
        <title>Complete genome sequence of 'Halanaeroarchaeum sulfurireducens' M27-SA2, a sulfur-reducing and acetate-oxidizing haloarchaeon from the deep-sea hypersaline anoxic lake Medee.</title>
        <authorList>
            <person name="Messina E."/>
            <person name="Sorokin D.Y."/>
            <person name="Kublanov I.V."/>
            <person name="Toshchakov S."/>
            <person name="Lopatina A."/>
            <person name="Arcadi E."/>
            <person name="Smedile F."/>
            <person name="La Spada G."/>
            <person name="La Cono V."/>
            <person name="Yakimov M.M."/>
        </authorList>
    </citation>
    <scope>NUCLEOTIDE SEQUENCE [LARGE SCALE GENOMIC DNA]</scope>
    <source>
        <strain evidence="3 4">M27-SA2</strain>
    </source>
</reference>
<dbReference type="HOGENOM" id="CLU_2893105_0_0_2"/>
<feature type="region of interest" description="Disordered" evidence="1">
    <location>
        <begin position="1"/>
        <end position="62"/>
    </location>
</feature>
<dbReference type="EMBL" id="CP011564">
    <property type="protein sequence ID" value="ALG80942.1"/>
    <property type="molecule type" value="Genomic_DNA"/>
</dbReference>
<proteinExistence type="predicted"/>
<organism evidence="2 5">
    <name type="scientific">Halanaeroarchaeum sulfurireducens</name>
    <dbReference type="NCBI Taxonomy" id="1604004"/>
    <lineage>
        <taxon>Archaea</taxon>
        <taxon>Methanobacteriati</taxon>
        <taxon>Methanobacteriota</taxon>
        <taxon>Stenosarchaea group</taxon>
        <taxon>Halobacteria</taxon>
        <taxon>Halobacteriales</taxon>
        <taxon>Halobacteriaceae</taxon>
        <taxon>Halanaeroarchaeum</taxon>
    </lineage>
</organism>
<protein>
    <submittedName>
        <fullName evidence="2">Arsenical-resistance protein</fullName>
    </submittedName>
</protein>
<dbReference type="EMBL" id="CP008874">
    <property type="protein sequence ID" value="AKH96540.1"/>
    <property type="molecule type" value="Genomic_DNA"/>
</dbReference>
<gene>
    <name evidence="3" type="ORF">HLASA_0026</name>
    <name evidence="2" type="ORF">HLASF_0026</name>
</gene>